<protein>
    <submittedName>
        <fullName evidence="1">Uncharacterized protein</fullName>
    </submittedName>
</protein>
<reference evidence="2" key="3">
    <citation type="submission" date="2022-08" db="EMBL/GenBank/DDBJ databases">
        <title>Whole genome sequencing of non-tuberculosis mycobacteria type-strains.</title>
        <authorList>
            <person name="Igarashi Y."/>
            <person name="Osugi A."/>
            <person name="Mitarai S."/>
        </authorList>
    </citation>
    <scope>NUCLEOTIDE SEQUENCE</scope>
    <source>
        <strain evidence="2">JCM 16372</strain>
    </source>
</reference>
<dbReference type="AlphaFoldDB" id="A0A9X3BMP4"/>
<evidence type="ECO:0000313" key="2">
    <source>
        <dbReference type="EMBL" id="ULP34659.1"/>
    </source>
</evidence>
<accession>A0A9X3BMP4</accession>
<evidence type="ECO:0000313" key="1">
    <source>
        <dbReference type="EMBL" id="MCV7069627.1"/>
    </source>
</evidence>
<proteinExistence type="predicted"/>
<evidence type="ECO:0000313" key="3">
    <source>
        <dbReference type="Proteomes" id="UP001055159"/>
    </source>
</evidence>
<evidence type="ECO:0000313" key="4">
    <source>
        <dbReference type="Proteomes" id="UP001140272"/>
    </source>
</evidence>
<name>A0A9X3BMP4_9MYCO</name>
<dbReference type="RefSeq" id="WP_043409661.1">
    <property type="nucleotide sequence ID" value="NZ_CP092427.2"/>
</dbReference>
<reference evidence="1" key="1">
    <citation type="submission" date="2020-07" db="EMBL/GenBank/DDBJ databases">
        <authorList>
            <person name="Pettersson B.M.F."/>
            <person name="Behra P.R.K."/>
            <person name="Ramesh M."/>
            <person name="Das S."/>
            <person name="Dasgupta S."/>
            <person name="Kirsebom L.A."/>
        </authorList>
    </citation>
    <scope>NUCLEOTIDE SEQUENCE</scope>
    <source>
        <strain evidence="1">DSM 45406</strain>
    </source>
</reference>
<dbReference type="EMBL" id="CP092427">
    <property type="protein sequence ID" value="ULP34659.1"/>
    <property type="molecule type" value="Genomic_DNA"/>
</dbReference>
<dbReference type="EMBL" id="JACKRN010000128">
    <property type="protein sequence ID" value="MCV7069627.1"/>
    <property type="molecule type" value="Genomic_DNA"/>
</dbReference>
<dbReference type="Proteomes" id="UP001055159">
    <property type="component" value="Chromosome"/>
</dbReference>
<dbReference type="Proteomes" id="UP001140272">
    <property type="component" value="Unassembled WGS sequence"/>
</dbReference>
<keyword evidence="3" id="KW-1185">Reference proteome</keyword>
<reference evidence="1" key="2">
    <citation type="journal article" date="2022" name="BMC Genomics">
        <title>Comparative genome analysis of mycobacteria focusing on tRNA and non-coding RNA.</title>
        <authorList>
            <person name="Behra P.R.K."/>
            <person name="Pettersson B.M.F."/>
            <person name="Ramesh M."/>
            <person name="Das S."/>
            <person name="Dasgupta S."/>
            <person name="Kirsebom L.A."/>
        </authorList>
    </citation>
    <scope>NUCLEOTIDE SEQUENCE</scope>
    <source>
        <strain evidence="1">DSM 45406</strain>
    </source>
</reference>
<sequence>MSGLSTTHWPNRPERPFWWFNEWRPGVPFATLDDEPSRTCCISSIQLSNQGDVSYFDIAIRQDGNEELIAQLLAPPAGTLSIAFPTPLVVGGGRSPWQLSFGPRAAQGLFQSTFVGYDALTADESQAPDMPGKKPRIYTD</sequence>
<organism evidence="1 4">
    <name type="scientific">Mycolicibacterium rufum</name>
    <dbReference type="NCBI Taxonomy" id="318424"/>
    <lineage>
        <taxon>Bacteria</taxon>
        <taxon>Bacillati</taxon>
        <taxon>Actinomycetota</taxon>
        <taxon>Actinomycetes</taxon>
        <taxon>Mycobacteriales</taxon>
        <taxon>Mycobacteriaceae</taxon>
        <taxon>Mycolicibacterium</taxon>
    </lineage>
</organism>
<gene>
    <name evidence="1" type="ORF">H7H73_03070</name>
    <name evidence="2" type="ORF">MJO55_15060</name>
</gene>